<evidence type="ECO:0000313" key="4">
    <source>
        <dbReference type="Proteomes" id="UP001626593"/>
    </source>
</evidence>
<feature type="compositionally biased region" description="Polar residues" evidence="1">
    <location>
        <begin position="59"/>
        <end position="74"/>
    </location>
</feature>
<organism evidence="3 4">
    <name type="scientific">Aromatoleum evansii</name>
    <name type="common">Azoarcus evansii</name>
    <dbReference type="NCBI Taxonomy" id="59406"/>
    <lineage>
        <taxon>Bacteria</taxon>
        <taxon>Pseudomonadati</taxon>
        <taxon>Pseudomonadota</taxon>
        <taxon>Betaproteobacteria</taxon>
        <taxon>Rhodocyclales</taxon>
        <taxon>Rhodocyclaceae</taxon>
        <taxon>Aromatoleum</taxon>
    </lineage>
</organism>
<keyword evidence="4" id="KW-1185">Reference proteome</keyword>
<accession>A0ABZ1AJG7</accession>
<gene>
    <name evidence="3" type="ORF">U5817_22925</name>
</gene>
<dbReference type="EMBL" id="CP141259">
    <property type="protein sequence ID" value="WRL46019.1"/>
    <property type="molecule type" value="Genomic_DNA"/>
</dbReference>
<evidence type="ECO:0000313" key="3">
    <source>
        <dbReference type="EMBL" id="WRL46019.1"/>
    </source>
</evidence>
<feature type="region of interest" description="Disordered" evidence="1">
    <location>
        <begin position="41"/>
        <end position="74"/>
    </location>
</feature>
<name>A0ABZ1AJG7_AROEV</name>
<protein>
    <submittedName>
        <fullName evidence="3">DUF5710 domain-containing protein</fullName>
    </submittedName>
</protein>
<evidence type="ECO:0000256" key="1">
    <source>
        <dbReference type="SAM" id="MobiDB-lite"/>
    </source>
</evidence>
<dbReference type="InterPro" id="IPR043764">
    <property type="entry name" value="DUF5710"/>
</dbReference>
<dbReference type="Pfam" id="PF18974">
    <property type="entry name" value="DUF5710"/>
    <property type="match status" value="1"/>
</dbReference>
<dbReference type="RefSeq" id="WP_407278957.1">
    <property type="nucleotide sequence ID" value="NZ_CP141259.1"/>
</dbReference>
<dbReference type="Proteomes" id="UP001626593">
    <property type="component" value="Chromosome"/>
</dbReference>
<proteinExistence type="predicted"/>
<reference evidence="3 4" key="1">
    <citation type="submission" date="2023-12" db="EMBL/GenBank/DDBJ databases">
        <title>A. evansii MAY27, complete genome.</title>
        <authorList>
            <person name="Wang Y."/>
        </authorList>
    </citation>
    <scope>NUCLEOTIDE SEQUENCE [LARGE SCALE GENOMIC DNA]</scope>
    <source>
        <strain evidence="3 4">MAY27</strain>
    </source>
</reference>
<evidence type="ECO:0000259" key="2">
    <source>
        <dbReference type="Pfam" id="PF18974"/>
    </source>
</evidence>
<sequence>MRLNLKVPFAEKDQAKKLGARWDAGRKIWYVEGKDDLAPFARWSPTPHDASAGDVRTQKGASGRNQDSSGTVQVGSKYVEHPRVCDCLPWEVCDNCRATAFGSRV</sequence>
<feature type="domain" description="DUF5710" evidence="2">
    <location>
        <begin position="2"/>
        <end position="45"/>
    </location>
</feature>